<evidence type="ECO:0000256" key="4">
    <source>
        <dbReference type="ARBA" id="ARBA00022730"/>
    </source>
</evidence>
<feature type="binding site" evidence="10">
    <location>
        <position position="279"/>
    </location>
    <ligand>
        <name>Zn(2+)</name>
        <dbReference type="ChEBI" id="CHEBI:29105"/>
    </ligand>
</feature>
<keyword evidence="15" id="KW-1185">Reference proteome</keyword>
<gene>
    <name evidence="10" type="primary">rsgA</name>
    <name evidence="14" type="ORF">MBELCI_1945</name>
</gene>
<proteinExistence type="inferred from homology"/>
<dbReference type="GO" id="GO:0003924">
    <property type="term" value="F:GTPase activity"/>
    <property type="evidence" value="ECO:0007669"/>
    <property type="project" value="UniProtKB-UniRule"/>
</dbReference>
<feature type="domain" description="EngC GTPase" evidence="12">
    <location>
        <begin position="95"/>
        <end position="241"/>
    </location>
</feature>
<keyword evidence="9 10" id="KW-0342">GTP-binding</keyword>
<keyword evidence="5 10" id="KW-0547">Nucleotide-binding</keyword>
<dbReference type="PROSITE" id="PS51721">
    <property type="entry name" value="G_CP"/>
    <property type="match status" value="1"/>
</dbReference>
<comment type="subcellular location">
    <subcellularLocation>
        <location evidence="10">Cytoplasm</location>
    </subcellularLocation>
</comment>
<dbReference type="NCBIfam" id="TIGR00157">
    <property type="entry name" value="ribosome small subunit-dependent GTPase A"/>
    <property type="match status" value="1"/>
</dbReference>
<dbReference type="CDD" id="cd01854">
    <property type="entry name" value="YjeQ_EngC"/>
    <property type="match status" value="1"/>
</dbReference>
<evidence type="ECO:0000256" key="7">
    <source>
        <dbReference type="ARBA" id="ARBA00022833"/>
    </source>
</evidence>
<comment type="subunit">
    <text evidence="10">Monomer. Associates with 30S ribosomal subunit, binds 16S rRNA.</text>
</comment>
<dbReference type="EC" id="3.6.1.-" evidence="10"/>
<dbReference type="Pfam" id="PF03193">
    <property type="entry name" value="RsgA_GTPase"/>
    <property type="match status" value="1"/>
</dbReference>
<feature type="compositionally biased region" description="Basic residues" evidence="11">
    <location>
        <begin position="352"/>
        <end position="363"/>
    </location>
</feature>
<dbReference type="PANTHER" id="PTHR32120">
    <property type="entry name" value="SMALL RIBOSOMAL SUBUNIT BIOGENESIS GTPASE RSGA"/>
    <property type="match status" value="1"/>
</dbReference>
<evidence type="ECO:0000256" key="3">
    <source>
        <dbReference type="ARBA" id="ARBA00022723"/>
    </source>
</evidence>
<dbReference type="HAMAP" id="MF_01820">
    <property type="entry name" value="GTPase_RsgA"/>
    <property type="match status" value="1"/>
</dbReference>
<keyword evidence="8 10" id="KW-0694">RNA-binding</keyword>
<protein>
    <recommendedName>
        <fullName evidence="10">Small ribosomal subunit biogenesis GTPase RsgA</fullName>
        <ecNumber evidence="10">3.6.1.-</ecNumber>
    </recommendedName>
</protein>
<evidence type="ECO:0000259" key="13">
    <source>
        <dbReference type="PROSITE" id="PS51721"/>
    </source>
</evidence>
<dbReference type="InterPro" id="IPR027417">
    <property type="entry name" value="P-loop_NTPase"/>
</dbReference>
<keyword evidence="2 10" id="KW-0690">Ribosome biogenesis</keyword>
<feature type="binding site" evidence="10">
    <location>
        <position position="273"/>
    </location>
    <ligand>
        <name>Zn(2+)</name>
        <dbReference type="ChEBI" id="CHEBI:29105"/>
    </ligand>
</feature>
<sequence length="496" mass="52825">MTDLSLSDLGWSDHFARQLEQGDAPARIAEIHRTILVALTPDGPVKIGAPSGAGSFAVGDWVGMRDGQARMRLAPRSQIARKAAGHTVSRQLVAANVDSLGIVTSCNDDFNPARLERYVALAMAGDCLPLVIVTKADLVDDVEPYLVQARAISPQVVAMALNARDLADASRLEPWCGPGRTLALVGSSGVGKTTLQNALTGGAGATAGVRADDAKGRHTTTFRALRRCGAGGWLIDTPGMRELQLTDTAEGIEELFDDVTALVSECRFTDCAHETEPGCAVRAAVDAGDLDPERLARWRKLEAEDRHNSESLAEGGRAANPSPSTSNRPSEARAAARAVDAPPPAGPDGLRRRVHGRDRRRPRDRPQDAMGRGPHRLGRGSDASGQRADLRGLDAHRHGRARGGDRSQGGVRRFLSNLDGQGRRHDLHRHRGADLCRRRVRDTPRAAADLQPCGRGAGGAANADPRGAAFARRDCHGRDPVAALSRPEVDLRALSA</sequence>
<evidence type="ECO:0000313" key="14">
    <source>
        <dbReference type="EMBL" id="GAD55893.1"/>
    </source>
</evidence>
<evidence type="ECO:0000256" key="6">
    <source>
        <dbReference type="ARBA" id="ARBA00022801"/>
    </source>
</evidence>
<dbReference type="Proteomes" id="UP000016566">
    <property type="component" value="Unassembled WGS sequence"/>
</dbReference>
<dbReference type="Gene3D" id="1.10.40.50">
    <property type="entry name" value="Probable gtpase engc, domain 3"/>
    <property type="match status" value="1"/>
</dbReference>
<keyword evidence="1 10" id="KW-0963">Cytoplasm</keyword>
<evidence type="ECO:0000256" key="5">
    <source>
        <dbReference type="ARBA" id="ARBA00022741"/>
    </source>
</evidence>
<dbReference type="GO" id="GO:0005525">
    <property type="term" value="F:GTP binding"/>
    <property type="evidence" value="ECO:0007669"/>
    <property type="project" value="UniProtKB-UniRule"/>
</dbReference>
<dbReference type="PROSITE" id="PS50936">
    <property type="entry name" value="ENGC_GTPASE"/>
    <property type="match status" value="1"/>
</dbReference>
<feature type="binding site" evidence="10">
    <location>
        <position position="271"/>
    </location>
    <ligand>
        <name>Zn(2+)</name>
        <dbReference type="ChEBI" id="CHEBI:29105"/>
    </ligand>
</feature>
<keyword evidence="6 10" id="KW-0378">Hydrolase</keyword>
<accession>U3AMC7</accession>
<evidence type="ECO:0000256" key="10">
    <source>
        <dbReference type="HAMAP-Rule" id="MF_01820"/>
    </source>
</evidence>
<dbReference type="GO" id="GO:0005737">
    <property type="term" value="C:cytoplasm"/>
    <property type="evidence" value="ECO:0007669"/>
    <property type="project" value="UniProtKB-SubCell"/>
</dbReference>
<feature type="compositionally biased region" description="Low complexity" evidence="11">
    <location>
        <begin position="328"/>
        <end position="340"/>
    </location>
</feature>
<dbReference type="Gene3D" id="3.40.50.300">
    <property type="entry name" value="P-loop containing nucleotide triphosphate hydrolases"/>
    <property type="match status" value="1"/>
</dbReference>
<keyword evidence="4 10" id="KW-0699">rRNA-binding</keyword>
<organism evidence="14 15">
    <name type="scientific">Limimaricola cinnabarinus LL-001</name>
    <dbReference type="NCBI Taxonomy" id="1337093"/>
    <lineage>
        <taxon>Bacteria</taxon>
        <taxon>Pseudomonadati</taxon>
        <taxon>Pseudomonadota</taxon>
        <taxon>Alphaproteobacteria</taxon>
        <taxon>Rhodobacterales</taxon>
        <taxon>Paracoccaceae</taxon>
        <taxon>Limimaricola</taxon>
    </lineage>
</organism>
<feature type="binding site" evidence="10">
    <location>
        <begin position="134"/>
        <end position="137"/>
    </location>
    <ligand>
        <name>GTP</name>
        <dbReference type="ChEBI" id="CHEBI:37565"/>
    </ligand>
</feature>
<dbReference type="SUPFAM" id="SSF52540">
    <property type="entry name" value="P-loop containing nucleoside triphosphate hydrolases"/>
    <property type="match status" value="1"/>
</dbReference>
<evidence type="ECO:0000256" key="2">
    <source>
        <dbReference type="ARBA" id="ARBA00022517"/>
    </source>
</evidence>
<reference evidence="14" key="1">
    <citation type="journal article" date="2013" name="Genome Announc.">
        <title>Draft Genome Sequence of Loktanella cinnabarina LL-001T, Isolated from Deep-Sea Floor Sediment.</title>
        <authorList>
            <person name="Nishi S."/>
            <person name="Tsubouchi T."/>
            <person name="Takaki Y."/>
            <person name="Koyanagi R."/>
            <person name="Satoh N."/>
            <person name="Maruyama T."/>
            <person name="Hatada Y."/>
        </authorList>
    </citation>
    <scope>NUCLEOTIDE SEQUENCE [LARGE SCALE GENOMIC DNA]</scope>
    <source>
        <strain evidence="14">LL-001</strain>
    </source>
</reference>
<dbReference type="AlphaFoldDB" id="U3AMC7"/>
<dbReference type="GO" id="GO:0019843">
    <property type="term" value="F:rRNA binding"/>
    <property type="evidence" value="ECO:0007669"/>
    <property type="project" value="UniProtKB-KW"/>
</dbReference>
<dbReference type="InterPro" id="IPR030378">
    <property type="entry name" value="G_CP_dom"/>
</dbReference>
<keyword evidence="3 10" id="KW-0479">Metal-binding</keyword>
<evidence type="ECO:0000259" key="12">
    <source>
        <dbReference type="PROSITE" id="PS50936"/>
    </source>
</evidence>
<comment type="function">
    <text evidence="10">One of several proteins that assist in the late maturation steps of the functional core of the 30S ribosomal subunit. Helps release RbfA from mature subunits. May play a role in the assembly of ribosomal proteins into the subunit. Circularly permuted GTPase that catalyzes slow GTP hydrolysis, GTPase activity is stimulated by the 30S ribosomal subunit.</text>
</comment>
<dbReference type="InterPro" id="IPR004881">
    <property type="entry name" value="Ribosome_biogen_GTPase_RsgA"/>
</dbReference>
<evidence type="ECO:0000313" key="15">
    <source>
        <dbReference type="Proteomes" id="UP000016566"/>
    </source>
</evidence>
<dbReference type="PANTHER" id="PTHR32120:SF10">
    <property type="entry name" value="SMALL RIBOSOMAL SUBUNIT BIOGENESIS GTPASE RSGA"/>
    <property type="match status" value="1"/>
</dbReference>
<dbReference type="EMBL" id="BATB01000023">
    <property type="protein sequence ID" value="GAD55893.1"/>
    <property type="molecule type" value="Genomic_DNA"/>
</dbReference>
<keyword evidence="7 10" id="KW-0862">Zinc</keyword>
<comment type="cofactor">
    <cofactor evidence="10">
        <name>Zn(2+)</name>
        <dbReference type="ChEBI" id="CHEBI:29105"/>
    </cofactor>
    <text evidence="10">Binds 1 zinc ion per subunit.</text>
</comment>
<feature type="binding site" evidence="10">
    <location>
        <position position="266"/>
    </location>
    <ligand>
        <name>Zn(2+)</name>
        <dbReference type="ChEBI" id="CHEBI:29105"/>
    </ligand>
</feature>
<dbReference type="STRING" id="1337093.MBELCI_1945"/>
<evidence type="ECO:0000256" key="1">
    <source>
        <dbReference type="ARBA" id="ARBA00022490"/>
    </source>
</evidence>
<comment type="similarity">
    <text evidence="10">Belongs to the TRAFAC class YlqF/YawG GTPase family. RsgA subfamily.</text>
</comment>
<evidence type="ECO:0000256" key="9">
    <source>
        <dbReference type="ARBA" id="ARBA00023134"/>
    </source>
</evidence>
<dbReference type="InterPro" id="IPR010914">
    <property type="entry name" value="RsgA_GTPase_dom"/>
</dbReference>
<dbReference type="eggNOG" id="COG1162">
    <property type="taxonomic scope" value="Bacteria"/>
</dbReference>
<comment type="caution">
    <text evidence="14">The sequence shown here is derived from an EMBL/GenBank/DDBJ whole genome shotgun (WGS) entry which is preliminary data.</text>
</comment>
<feature type="region of interest" description="Disordered" evidence="11">
    <location>
        <begin position="304"/>
        <end position="427"/>
    </location>
</feature>
<evidence type="ECO:0000256" key="11">
    <source>
        <dbReference type="SAM" id="MobiDB-lite"/>
    </source>
</evidence>
<evidence type="ECO:0000256" key="8">
    <source>
        <dbReference type="ARBA" id="ARBA00022884"/>
    </source>
</evidence>
<feature type="binding site" evidence="10">
    <location>
        <begin position="186"/>
        <end position="194"/>
    </location>
    <ligand>
        <name>GTP</name>
        <dbReference type="ChEBI" id="CHEBI:37565"/>
    </ligand>
</feature>
<dbReference type="GO" id="GO:0042274">
    <property type="term" value="P:ribosomal small subunit biogenesis"/>
    <property type="evidence" value="ECO:0007669"/>
    <property type="project" value="UniProtKB-UniRule"/>
</dbReference>
<feature type="domain" description="CP-type G" evidence="13">
    <location>
        <begin position="85"/>
        <end position="243"/>
    </location>
</feature>
<dbReference type="GO" id="GO:0046872">
    <property type="term" value="F:metal ion binding"/>
    <property type="evidence" value="ECO:0007669"/>
    <property type="project" value="UniProtKB-KW"/>
</dbReference>
<name>U3AMC7_9RHOB</name>